<dbReference type="Proteomes" id="UP000601223">
    <property type="component" value="Unassembled WGS sequence"/>
</dbReference>
<dbReference type="GO" id="GO:0043448">
    <property type="term" value="P:alkane catabolic process"/>
    <property type="evidence" value="ECO:0007669"/>
    <property type="project" value="TreeGrafter"/>
</dbReference>
<proteinExistence type="predicted"/>
<evidence type="ECO:0000313" key="2">
    <source>
        <dbReference type="EMBL" id="GIF83232.1"/>
    </source>
</evidence>
<reference evidence="2 3" key="1">
    <citation type="submission" date="2021-01" db="EMBL/GenBank/DDBJ databases">
        <title>Whole genome shotgun sequence of Catellatospora bangladeshensis NBRC 107357.</title>
        <authorList>
            <person name="Komaki H."/>
            <person name="Tamura T."/>
        </authorList>
    </citation>
    <scope>NUCLEOTIDE SEQUENCE [LARGE SCALE GENOMIC DNA]</scope>
    <source>
        <strain evidence="2 3">NBRC 107357</strain>
    </source>
</reference>
<comment type="caution">
    <text evidence="2">The sequence shown here is derived from an EMBL/GenBank/DDBJ whole genome shotgun (WGS) entry which is preliminary data.</text>
</comment>
<feature type="signal peptide" evidence="1">
    <location>
        <begin position="1"/>
        <end position="21"/>
    </location>
</feature>
<evidence type="ECO:0000256" key="1">
    <source>
        <dbReference type="SAM" id="SignalP"/>
    </source>
</evidence>
<dbReference type="PANTHER" id="PTHR39335">
    <property type="entry name" value="BLL4220 PROTEIN"/>
    <property type="match status" value="1"/>
</dbReference>
<gene>
    <name evidence="2" type="ORF">Cba03nite_45810</name>
</gene>
<organism evidence="2 3">
    <name type="scientific">Catellatospora bangladeshensis</name>
    <dbReference type="NCBI Taxonomy" id="310355"/>
    <lineage>
        <taxon>Bacteria</taxon>
        <taxon>Bacillati</taxon>
        <taxon>Actinomycetota</taxon>
        <taxon>Actinomycetes</taxon>
        <taxon>Micromonosporales</taxon>
        <taxon>Micromonosporaceae</taxon>
        <taxon>Catellatospora</taxon>
    </lineage>
</organism>
<dbReference type="PROSITE" id="PS51257">
    <property type="entry name" value="PROKAR_LIPOPROTEIN"/>
    <property type="match status" value="1"/>
</dbReference>
<dbReference type="InterPro" id="IPR005297">
    <property type="entry name" value="Lipoprotein_repeat"/>
</dbReference>
<name>A0A8J3NJN1_9ACTN</name>
<evidence type="ECO:0000313" key="3">
    <source>
        <dbReference type="Proteomes" id="UP000601223"/>
    </source>
</evidence>
<feature type="chain" id="PRO_5035274124" evidence="1">
    <location>
        <begin position="22"/>
        <end position="160"/>
    </location>
</feature>
<keyword evidence="2" id="KW-0449">Lipoprotein</keyword>
<dbReference type="PANTHER" id="PTHR39335:SF1">
    <property type="entry name" value="BLL4220 PROTEIN"/>
    <property type="match status" value="1"/>
</dbReference>
<dbReference type="EMBL" id="BONF01000027">
    <property type="protein sequence ID" value="GIF83232.1"/>
    <property type="molecule type" value="Genomic_DNA"/>
</dbReference>
<dbReference type="Pfam" id="PF03640">
    <property type="entry name" value="Lipoprotein_15"/>
    <property type="match status" value="2"/>
</dbReference>
<dbReference type="AlphaFoldDB" id="A0A8J3NJN1"/>
<keyword evidence="1" id="KW-0732">Signal</keyword>
<accession>A0A8J3NJN1</accession>
<keyword evidence="3" id="KW-1185">Reference proteome</keyword>
<protein>
    <submittedName>
        <fullName evidence="2">Lipoprotein</fullName>
    </submittedName>
</protein>
<dbReference type="RefSeq" id="WP_203749727.1">
    <property type="nucleotide sequence ID" value="NZ_BONF01000027.1"/>
</dbReference>
<sequence length="160" mass="16821">MLVRRLASIIAALTVAGTAGACSGQEEPPAAKPSAAATSAAAKPVARTTVRVGSVGGRRVLVDQEGRTLYVSTADTKGKSSCLGQCATTWPPLTGDAVNGEGVDGFQLATYSRPDGQLQTTYLNQPLYRFRDDKVGDANGQGMNGTWFMLDADGDPLRWW</sequence>